<evidence type="ECO:0000256" key="1">
    <source>
        <dbReference type="SAM" id="Phobius"/>
    </source>
</evidence>
<keyword evidence="6" id="KW-1185">Reference proteome</keyword>
<keyword evidence="1" id="KW-0812">Transmembrane</keyword>
<dbReference type="PROSITE" id="PS50887">
    <property type="entry name" value="GGDEF"/>
    <property type="match status" value="1"/>
</dbReference>
<accession>A0A1T5DJZ3</accession>
<dbReference type="AlphaFoldDB" id="A0A1T5DJZ3"/>
<dbReference type="Pfam" id="PF13426">
    <property type="entry name" value="PAS_9"/>
    <property type="match status" value="1"/>
</dbReference>
<dbReference type="NCBIfam" id="TIGR00254">
    <property type="entry name" value="GGDEF"/>
    <property type="match status" value="1"/>
</dbReference>
<evidence type="ECO:0000259" key="4">
    <source>
        <dbReference type="PROSITE" id="PS51832"/>
    </source>
</evidence>
<dbReference type="Gene3D" id="1.10.3210.10">
    <property type="entry name" value="Hypothetical protein af1432"/>
    <property type="match status" value="1"/>
</dbReference>
<dbReference type="Proteomes" id="UP000243406">
    <property type="component" value="Unassembled WGS sequence"/>
</dbReference>
<organism evidence="5 6">
    <name type="scientific">Acetoanaerobium noterae</name>
    <dbReference type="NCBI Taxonomy" id="745369"/>
    <lineage>
        <taxon>Bacteria</taxon>
        <taxon>Bacillati</taxon>
        <taxon>Bacillota</taxon>
        <taxon>Clostridia</taxon>
        <taxon>Peptostreptococcales</taxon>
        <taxon>Filifactoraceae</taxon>
        <taxon>Acetoanaerobium</taxon>
    </lineage>
</organism>
<keyword evidence="1" id="KW-1133">Transmembrane helix</keyword>
<sequence length="502" mass="57588">MSSQTILFLTVILLLAVIAYLLFKASIEKKNKELEVNQIIKELDKKEMQCKTLFNNLSEFVFVIQDNKIIHANLKVMEQTGYKESLKGLELEELVHDEDISKLKLMLDSRLINELDNPKIQFRFKKSSGEFIWVEASAVHLLWDDKPSILMFLSDITNRRVTEDKLSYICYHDQLTGLFNRRFFEEELKRVDTLRNYPIAIVMIDVNGLKLINDAFGHASGDELIKTVSDLIQKELRSDDIVARIGGDEFSLIMTKVNEPDLISLKSRLEHSTKSRTIQDIPISIAIGYALKHEETIPISQVLNSADVMMYQNKLAQRAALRKEAIEIILHNLEKKYPEEREHAKRTSYICKLLGKQLGFSQTQLLELLTLGYYHDIGKIALQDNILNYKGSLDAHQWDNMKRHPETGYSILSSSNEFAPIADSVLSHHERWDGSGYPKGLRGDEIPFYARILAVAEAYDALTRDQPYRKAVDDEEALEIIKDNAGTQFDPKIVKALIRAFI</sequence>
<dbReference type="CDD" id="cd01949">
    <property type="entry name" value="GGDEF"/>
    <property type="match status" value="1"/>
</dbReference>
<feature type="transmembrane region" description="Helical" evidence="1">
    <location>
        <begin position="6"/>
        <end position="23"/>
    </location>
</feature>
<protein>
    <submittedName>
        <fullName evidence="5">PAS domain S-box-containing protein/diguanylate cyclase (GGDEF) domain-containing protein</fullName>
    </submittedName>
</protein>
<dbReference type="SMART" id="SM00267">
    <property type="entry name" value="GGDEF"/>
    <property type="match status" value="1"/>
</dbReference>
<dbReference type="PROSITE" id="PS51832">
    <property type="entry name" value="HD_GYP"/>
    <property type="match status" value="1"/>
</dbReference>
<dbReference type="PANTHER" id="PTHR43155:SF2">
    <property type="entry name" value="CYCLIC DI-GMP PHOSPHODIESTERASE PA4108"/>
    <property type="match status" value="1"/>
</dbReference>
<dbReference type="OrthoDB" id="9804747at2"/>
<dbReference type="PROSITE" id="PS50113">
    <property type="entry name" value="PAC"/>
    <property type="match status" value="1"/>
</dbReference>
<dbReference type="SUPFAM" id="SSF55785">
    <property type="entry name" value="PYP-like sensor domain (PAS domain)"/>
    <property type="match status" value="1"/>
</dbReference>
<gene>
    <name evidence="5" type="ORF">SAMN02745120_0032</name>
</gene>
<dbReference type="SMART" id="SM00471">
    <property type="entry name" value="HDc"/>
    <property type="match status" value="1"/>
</dbReference>
<dbReference type="CDD" id="cd00130">
    <property type="entry name" value="PAS"/>
    <property type="match status" value="1"/>
</dbReference>
<dbReference type="InterPro" id="IPR037522">
    <property type="entry name" value="HD_GYP_dom"/>
</dbReference>
<dbReference type="InterPro" id="IPR000700">
    <property type="entry name" value="PAS-assoc_C"/>
</dbReference>
<dbReference type="NCBIfam" id="TIGR00229">
    <property type="entry name" value="sensory_box"/>
    <property type="match status" value="1"/>
</dbReference>
<dbReference type="InterPro" id="IPR003607">
    <property type="entry name" value="HD/PDEase_dom"/>
</dbReference>
<dbReference type="SUPFAM" id="SSF109604">
    <property type="entry name" value="HD-domain/PDEase-like"/>
    <property type="match status" value="1"/>
</dbReference>
<dbReference type="RefSeq" id="WP_079590708.1">
    <property type="nucleotide sequence ID" value="NZ_FUYN01000010.1"/>
</dbReference>
<feature type="domain" description="GGDEF" evidence="3">
    <location>
        <begin position="197"/>
        <end position="326"/>
    </location>
</feature>
<evidence type="ECO:0000259" key="3">
    <source>
        <dbReference type="PROSITE" id="PS50887"/>
    </source>
</evidence>
<evidence type="ECO:0000313" key="5">
    <source>
        <dbReference type="EMBL" id="SKB72048.1"/>
    </source>
</evidence>
<name>A0A1T5DJZ3_9FIRM</name>
<dbReference type="EMBL" id="FUYN01000010">
    <property type="protein sequence ID" value="SKB72048.1"/>
    <property type="molecule type" value="Genomic_DNA"/>
</dbReference>
<feature type="domain" description="PAC" evidence="2">
    <location>
        <begin position="118"/>
        <end position="168"/>
    </location>
</feature>
<dbReference type="PANTHER" id="PTHR43155">
    <property type="entry name" value="CYCLIC DI-GMP PHOSPHODIESTERASE PA4108-RELATED"/>
    <property type="match status" value="1"/>
</dbReference>
<dbReference type="Pfam" id="PF13487">
    <property type="entry name" value="HD_5"/>
    <property type="match status" value="1"/>
</dbReference>
<evidence type="ECO:0000259" key="2">
    <source>
        <dbReference type="PROSITE" id="PS50113"/>
    </source>
</evidence>
<dbReference type="SUPFAM" id="SSF55073">
    <property type="entry name" value="Nucleotide cyclase"/>
    <property type="match status" value="1"/>
</dbReference>
<dbReference type="InterPro" id="IPR035965">
    <property type="entry name" value="PAS-like_dom_sf"/>
</dbReference>
<dbReference type="Pfam" id="PF00990">
    <property type="entry name" value="GGDEF"/>
    <property type="match status" value="1"/>
</dbReference>
<dbReference type="InterPro" id="IPR000160">
    <property type="entry name" value="GGDEF_dom"/>
</dbReference>
<proteinExistence type="predicted"/>
<dbReference type="CDD" id="cd00077">
    <property type="entry name" value="HDc"/>
    <property type="match status" value="1"/>
</dbReference>
<feature type="domain" description="HD-GYP" evidence="4">
    <location>
        <begin position="318"/>
        <end position="502"/>
    </location>
</feature>
<dbReference type="InterPro" id="IPR000014">
    <property type="entry name" value="PAS"/>
</dbReference>
<dbReference type="Gene3D" id="3.30.70.270">
    <property type="match status" value="1"/>
</dbReference>
<dbReference type="InterPro" id="IPR043128">
    <property type="entry name" value="Rev_trsase/Diguanyl_cyclase"/>
</dbReference>
<evidence type="ECO:0000313" key="6">
    <source>
        <dbReference type="Proteomes" id="UP000243406"/>
    </source>
</evidence>
<dbReference type="InterPro" id="IPR029787">
    <property type="entry name" value="Nucleotide_cyclase"/>
</dbReference>
<keyword evidence="1" id="KW-0472">Membrane</keyword>
<reference evidence="6" key="1">
    <citation type="submission" date="2017-02" db="EMBL/GenBank/DDBJ databases">
        <authorList>
            <person name="Varghese N."/>
            <person name="Submissions S."/>
        </authorList>
    </citation>
    <scope>NUCLEOTIDE SEQUENCE [LARGE SCALE GENOMIC DNA]</scope>
    <source>
        <strain evidence="6">ATCC 35199</strain>
    </source>
</reference>
<dbReference type="Gene3D" id="3.30.450.20">
    <property type="entry name" value="PAS domain"/>
    <property type="match status" value="1"/>
</dbReference>